<keyword evidence="2" id="KW-1185">Reference proteome</keyword>
<evidence type="ECO:0000313" key="2">
    <source>
        <dbReference type="Proteomes" id="UP000268623"/>
    </source>
</evidence>
<name>A0A3M9XLZ8_9HYPH</name>
<proteinExistence type="predicted"/>
<evidence type="ECO:0008006" key="3">
    <source>
        <dbReference type="Google" id="ProtNLM"/>
    </source>
</evidence>
<accession>A0A3M9XLZ8</accession>
<dbReference type="Proteomes" id="UP000268623">
    <property type="component" value="Unassembled WGS sequence"/>
</dbReference>
<reference evidence="1 2" key="1">
    <citation type="submission" date="2018-08" db="EMBL/GenBank/DDBJ databases">
        <title>Genome sequence of Methylocystis hirsuta CSC1, a methanotroph able to accumulate PHAs.</title>
        <authorList>
            <person name="Bordel S."/>
            <person name="Rodriguez E."/>
            <person name="Gancedo J."/>
            <person name="Munoz R."/>
        </authorList>
    </citation>
    <scope>NUCLEOTIDE SEQUENCE [LARGE SCALE GENOMIC DNA]</scope>
    <source>
        <strain evidence="1 2">CSC1</strain>
    </source>
</reference>
<dbReference type="EMBL" id="QWDD01000001">
    <property type="protein sequence ID" value="RNJ49021.1"/>
    <property type="molecule type" value="Genomic_DNA"/>
</dbReference>
<evidence type="ECO:0000313" key="1">
    <source>
        <dbReference type="EMBL" id="RNJ49021.1"/>
    </source>
</evidence>
<gene>
    <name evidence="1" type="ORF">D1O30_04750</name>
</gene>
<comment type="caution">
    <text evidence="1">The sequence shown here is derived from an EMBL/GenBank/DDBJ whole genome shotgun (WGS) entry which is preliminary data.</text>
</comment>
<sequence length="247" mass="28286">MATEVIGGANEQFVSAVEAAIARPYRLVTIFEKGSAEKRVDIYPEERLAALIAMTDDLQSERLLALVPTVINSVLERWEETAPDFEETTGILFHMEEENWSRARLDPALYETLRGQMFANLEHAYSFIDFMHVESFLNETKIAATDDENESVSSGFGSYISSQFSQDLYDTSSSSEALDDMADFFSRMIREHGYDISEEYGRVMELLAERDERAERHADEYRGAWQGERNFERADEESISSMFDSLR</sequence>
<dbReference type="AlphaFoldDB" id="A0A3M9XLZ8"/>
<organism evidence="1 2">
    <name type="scientific">Methylocystis hirsuta</name>
    <dbReference type="NCBI Taxonomy" id="369798"/>
    <lineage>
        <taxon>Bacteria</taxon>
        <taxon>Pseudomonadati</taxon>
        <taxon>Pseudomonadota</taxon>
        <taxon>Alphaproteobacteria</taxon>
        <taxon>Hyphomicrobiales</taxon>
        <taxon>Methylocystaceae</taxon>
        <taxon>Methylocystis</taxon>
    </lineage>
</organism>
<protein>
    <recommendedName>
        <fullName evidence="3">DUF4375 domain-containing protein</fullName>
    </recommendedName>
</protein>